<dbReference type="PANTHER" id="PTHR22550:SF5">
    <property type="entry name" value="LEUCINE ZIPPER PROTEIN 4"/>
    <property type="match status" value="1"/>
</dbReference>
<gene>
    <name evidence="8" type="ORF">TAE01_26960</name>
</gene>
<dbReference type="Proteomes" id="UP000321534">
    <property type="component" value="Unassembled WGS sequence"/>
</dbReference>
<keyword evidence="2 6" id="KW-0812">Transmembrane</keyword>
<dbReference type="InterPro" id="IPR036465">
    <property type="entry name" value="vWFA_dom_sf"/>
</dbReference>
<organism evidence="8 9">
    <name type="scientific">Terrabacter aerolatus</name>
    <dbReference type="NCBI Taxonomy" id="422442"/>
    <lineage>
        <taxon>Bacteria</taxon>
        <taxon>Bacillati</taxon>
        <taxon>Actinomycetota</taxon>
        <taxon>Actinomycetes</taxon>
        <taxon>Micrococcales</taxon>
        <taxon>Intrasporangiaceae</taxon>
        <taxon>Terrabacter</taxon>
    </lineage>
</organism>
<dbReference type="PANTHER" id="PTHR22550">
    <property type="entry name" value="SPORE GERMINATION PROTEIN"/>
    <property type="match status" value="1"/>
</dbReference>
<feature type="transmembrane region" description="Helical" evidence="6">
    <location>
        <begin position="350"/>
        <end position="370"/>
    </location>
</feature>
<protein>
    <recommendedName>
        <fullName evidence="7">VWFA domain-containing protein</fullName>
    </recommendedName>
</protein>
<dbReference type="Pfam" id="PF07584">
    <property type="entry name" value="BatA"/>
    <property type="match status" value="1"/>
</dbReference>
<dbReference type="InterPro" id="IPR002035">
    <property type="entry name" value="VWF_A"/>
</dbReference>
<dbReference type="Pfam" id="PF00092">
    <property type="entry name" value="VWA"/>
    <property type="match status" value="1"/>
</dbReference>
<keyword evidence="3 6" id="KW-1133">Transmembrane helix</keyword>
<evidence type="ECO:0000259" key="7">
    <source>
        <dbReference type="PROSITE" id="PS50234"/>
    </source>
</evidence>
<dbReference type="Pfam" id="PF13519">
    <property type="entry name" value="VWA_2"/>
    <property type="match status" value="1"/>
</dbReference>
<evidence type="ECO:0000256" key="1">
    <source>
        <dbReference type="ARBA" id="ARBA00022475"/>
    </source>
</evidence>
<keyword evidence="4 6" id="KW-0472">Membrane</keyword>
<dbReference type="InterPro" id="IPR050768">
    <property type="entry name" value="UPF0353/GerABKA_families"/>
</dbReference>
<dbReference type="OrthoDB" id="8882959at2"/>
<comment type="caution">
    <text evidence="8">The sequence shown here is derived from an EMBL/GenBank/DDBJ whole genome shotgun (WGS) entry which is preliminary data.</text>
</comment>
<dbReference type="InterPro" id="IPR024163">
    <property type="entry name" value="Aerotolerance_reg_N"/>
</dbReference>
<dbReference type="SMART" id="SM00327">
    <property type="entry name" value="VWA"/>
    <property type="match status" value="1"/>
</dbReference>
<feature type="transmembrane region" description="Helical" evidence="6">
    <location>
        <begin position="56"/>
        <end position="73"/>
    </location>
</feature>
<dbReference type="PROSITE" id="PS50234">
    <property type="entry name" value="VWFA"/>
    <property type="match status" value="1"/>
</dbReference>
<feature type="region of interest" description="Disordered" evidence="5">
    <location>
        <begin position="185"/>
        <end position="220"/>
    </location>
</feature>
<evidence type="ECO:0000256" key="5">
    <source>
        <dbReference type="SAM" id="MobiDB-lite"/>
    </source>
</evidence>
<dbReference type="EMBL" id="BJYX01000014">
    <property type="protein sequence ID" value="GEO30886.1"/>
    <property type="molecule type" value="Genomic_DNA"/>
</dbReference>
<evidence type="ECO:0000313" key="9">
    <source>
        <dbReference type="Proteomes" id="UP000321534"/>
    </source>
</evidence>
<keyword evidence="9" id="KW-1185">Reference proteome</keyword>
<reference evidence="8 9" key="1">
    <citation type="submission" date="2019-07" db="EMBL/GenBank/DDBJ databases">
        <title>Whole genome shotgun sequence of Terrabacter aerolatus NBRC 106305.</title>
        <authorList>
            <person name="Hosoyama A."/>
            <person name="Uohara A."/>
            <person name="Ohji S."/>
            <person name="Ichikawa N."/>
        </authorList>
    </citation>
    <scope>NUCLEOTIDE SEQUENCE [LARGE SCALE GENOMIC DNA]</scope>
    <source>
        <strain evidence="8 9">NBRC 106305</strain>
    </source>
</reference>
<feature type="transmembrane region" description="Helical" evidence="6">
    <location>
        <begin position="6"/>
        <end position="24"/>
    </location>
</feature>
<dbReference type="SUPFAM" id="SSF53300">
    <property type="entry name" value="vWA-like"/>
    <property type="match status" value="1"/>
</dbReference>
<evidence type="ECO:0000256" key="2">
    <source>
        <dbReference type="ARBA" id="ARBA00022692"/>
    </source>
</evidence>
<evidence type="ECO:0000256" key="4">
    <source>
        <dbReference type="ARBA" id="ARBA00023136"/>
    </source>
</evidence>
<dbReference type="RefSeq" id="WP_147067239.1">
    <property type="nucleotide sequence ID" value="NZ_BAAARO010000001.1"/>
</dbReference>
<dbReference type="AlphaFoldDB" id="A0A512D352"/>
<evidence type="ECO:0000256" key="6">
    <source>
        <dbReference type="SAM" id="Phobius"/>
    </source>
</evidence>
<sequence>MSFGVPLLLVTLVFVPVLLGAYVWQLRRRRRQVVRFSNVALLRAAGAGSASWKRHVPIALVLGALALLGLASARPTVRASVPTSSATVIVALDVSGSMCATDVVPNRLSAAQAAVRSFVQGQADGTKVGLVVFSGFAELAVAPTANRDEVLSAIDAVTTGRGTTIGAAILRSIDAIAELDPNVAPADAVDEPSTDGPGLAQPTPSATPSAAPGGSGGVSGVAADKAPEIIVLLTDGANTRGVTPAQAAEQAAARGVRVYPIGFGTTHPTQMACTRDQYGGFSVPRVRDAGGIGRGSPGGRNFLVVDVAALEGVARTTGGKYFAATDAEGLTKVLADLPRHVTVSEQDVDLSAAVGVFAAVLLLGGLAISLRRST</sequence>
<keyword evidence="1" id="KW-1003">Cell membrane</keyword>
<dbReference type="Gene3D" id="3.40.50.410">
    <property type="entry name" value="von Willebrand factor, type A domain"/>
    <property type="match status" value="1"/>
</dbReference>
<accession>A0A512D352</accession>
<feature type="compositionally biased region" description="Low complexity" evidence="5">
    <location>
        <begin position="202"/>
        <end position="212"/>
    </location>
</feature>
<name>A0A512D352_9MICO</name>
<evidence type="ECO:0000313" key="8">
    <source>
        <dbReference type="EMBL" id="GEO30886.1"/>
    </source>
</evidence>
<proteinExistence type="predicted"/>
<evidence type="ECO:0000256" key="3">
    <source>
        <dbReference type="ARBA" id="ARBA00022989"/>
    </source>
</evidence>
<feature type="domain" description="VWFA" evidence="7">
    <location>
        <begin position="87"/>
        <end position="337"/>
    </location>
</feature>